<feature type="transmembrane region" description="Helical" evidence="1">
    <location>
        <begin position="121"/>
        <end position="139"/>
    </location>
</feature>
<dbReference type="AlphaFoldDB" id="S8G3K0"/>
<dbReference type="OrthoDB" id="3268207at2759"/>
<gene>
    <name evidence="2" type="ORF">FOMPIDRAFT_82833</name>
</gene>
<dbReference type="PANTHER" id="PTHR40465:SF1">
    <property type="entry name" value="DUF6534 DOMAIN-CONTAINING PROTEIN"/>
    <property type="match status" value="1"/>
</dbReference>
<feature type="transmembrane region" description="Helical" evidence="1">
    <location>
        <begin position="15"/>
        <end position="38"/>
    </location>
</feature>
<dbReference type="STRING" id="743788.S8G3K0"/>
<name>S8G3K0_FOMSC</name>
<feature type="transmembrane region" description="Helical" evidence="1">
    <location>
        <begin position="50"/>
        <end position="75"/>
    </location>
</feature>
<dbReference type="EMBL" id="KE504125">
    <property type="protein sequence ID" value="EPT04860.1"/>
    <property type="molecule type" value="Genomic_DNA"/>
</dbReference>
<dbReference type="Proteomes" id="UP000015241">
    <property type="component" value="Unassembled WGS sequence"/>
</dbReference>
<reference evidence="2 3" key="1">
    <citation type="journal article" date="2012" name="Science">
        <title>The Paleozoic origin of enzymatic lignin decomposition reconstructed from 31 fungal genomes.</title>
        <authorList>
            <person name="Floudas D."/>
            <person name="Binder M."/>
            <person name="Riley R."/>
            <person name="Barry K."/>
            <person name="Blanchette R.A."/>
            <person name="Henrissat B."/>
            <person name="Martinez A.T."/>
            <person name="Otillar R."/>
            <person name="Spatafora J.W."/>
            <person name="Yadav J.S."/>
            <person name="Aerts A."/>
            <person name="Benoit I."/>
            <person name="Boyd A."/>
            <person name="Carlson A."/>
            <person name="Copeland A."/>
            <person name="Coutinho P.M."/>
            <person name="de Vries R.P."/>
            <person name="Ferreira P."/>
            <person name="Findley K."/>
            <person name="Foster B."/>
            <person name="Gaskell J."/>
            <person name="Glotzer D."/>
            <person name="Gorecki P."/>
            <person name="Heitman J."/>
            <person name="Hesse C."/>
            <person name="Hori C."/>
            <person name="Igarashi K."/>
            <person name="Jurgens J.A."/>
            <person name="Kallen N."/>
            <person name="Kersten P."/>
            <person name="Kohler A."/>
            <person name="Kuees U."/>
            <person name="Kumar T.K.A."/>
            <person name="Kuo A."/>
            <person name="LaButti K."/>
            <person name="Larrondo L.F."/>
            <person name="Lindquist E."/>
            <person name="Ling A."/>
            <person name="Lombard V."/>
            <person name="Lucas S."/>
            <person name="Lundell T."/>
            <person name="Martin R."/>
            <person name="McLaughlin D.J."/>
            <person name="Morgenstern I."/>
            <person name="Morin E."/>
            <person name="Murat C."/>
            <person name="Nagy L.G."/>
            <person name="Nolan M."/>
            <person name="Ohm R.A."/>
            <person name="Patyshakuliyeva A."/>
            <person name="Rokas A."/>
            <person name="Ruiz-Duenas F.J."/>
            <person name="Sabat G."/>
            <person name="Salamov A."/>
            <person name="Samejima M."/>
            <person name="Schmutz J."/>
            <person name="Slot J.C."/>
            <person name="St John F."/>
            <person name="Stenlid J."/>
            <person name="Sun H."/>
            <person name="Sun S."/>
            <person name="Syed K."/>
            <person name="Tsang A."/>
            <person name="Wiebenga A."/>
            <person name="Young D."/>
            <person name="Pisabarro A."/>
            <person name="Eastwood D.C."/>
            <person name="Martin F."/>
            <person name="Cullen D."/>
            <person name="Grigoriev I.V."/>
            <person name="Hibbett D.S."/>
        </authorList>
    </citation>
    <scope>NUCLEOTIDE SEQUENCE</scope>
    <source>
        <strain evidence="3">FP-58527</strain>
    </source>
</reference>
<keyword evidence="1" id="KW-0472">Membrane</keyword>
<evidence type="ECO:0000256" key="1">
    <source>
        <dbReference type="SAM" id="Phobius"/>
    </source>
</evidence>
<evidence type="ECO:0000313" key="3">
    <source>
        <dbReference type="Proteomes" id="UP000015241"/>
    </source>
</evidence>
<keyword evidence="3" id="KW-1185">Reference proteome</keyword>
<feature type="transmembrane region" description="Helical" evidence="1">
    <location>
        <begin position="87"/>
        <end position="109"/>
    </location>
</feature>
<proteinExistence type="predicted"/>
<keyword evidence="1" id="KW-0812">Transmembrane</keyword>
<evidence type="ECO:0000313" key="2">
    <source>
        <dbReference type="EMBL" id="EPT04860.1"/>
    </source>
</evidence>
<organism evidence="2 3">
    <name type="scientific">Fomitopsis schrenkii</name>
    <name type="common">Brown rot fungus</name>
    <dbReference type="NCBI Taxonomy" id="2126942"/>
    <lineage>
        <taxon>Eukaryota</taxon>
        <taxon>Fungi</taxon>
        <taxon>Dikarya</taxon>
        <taxon>Basidiomycota</taxon>
        <taxon>Agaricomycotina</taxon>
        <taxon>Agaricomycetes</taxon>
        <taxon>Polyporales</taxon>
        <taxon>Fomitopsis</taxon>
    </lineage>
</organism>
<dbReference type="PANTHER" id="PTHR40465">
    <property type="entry name" value="CHROMOSOME 1, WHOLE GENOME SHOTGUN SEQUENCE"/>
    <property type="match status" value="1"/>
</dbReference>
<keyword evidence="1" id="KW-1133">Transmembrane helix</keyword>
<accession>S8G3K0</accession>
<sequence>MSPTDPQSIRQDLDVLLFGNVANAVLFGITTVQTYAYWTRRGSDHFSLVFLLLFCWVIDIMQLVLITFTIYMYVIVNAANAAESQKVIWTLPVLIFLTGASDVTVRGIYSYRIWILSRHSVFLVIALVTSSLLTLAFGWSERDAWSSHSKY</sequence>
<dbReference type="InParanoid" id="S8G3K0"/>
<protein>
    <submittedName>
        <fullName evidence="2">Uncharacterized protein</fullName>
    </submittedName>
</protein>
<dbReference type="HOGENOM" id="CLU_1731504_0_0_1"/>